<keyword evidence="2" id="KW-1185">Reference proteome</keyword>
<dbReference type="Pfam" id="PF09963">
    <property type="entry name" value="DUF2197"/>
    <property type="match status" value="1"/>
</dbReference>
<evidence type="ECO:0000313" key="2">
    <source>
        <dbReference type="Proteomes" id="UP000198734"/>
    </source>
</evidence>
<name>A0A1I5WNL0_9BACI</name>
<dbReference type="STRING" id="126156.SAMN05421670_1367"/>
<dbReference type="InterPro" id="IPR019241">
    <property type="entry name" value="DUF2197"/>
</dbReference>
<protein>
    <submittedName>
        <fullName evidence="1">Uncharacterized protein YlaI</fullName>
    </submittedName>
</protein>
<gene>
    <name evidence="1" type="ORF">SAMN05421670_1367</name>
</gene>
<evidence type="ECO:0000313" key="1">
    <source>
        <dbReference type="EMBL" id="SFQ21394.1"/>
    </source>
</evidence>
<dbReference type="OrthoDB" id="2989868at2"/>
<sequence length="67" mass="8025">MKVQCAICDRIDELPDDLPLAKKLRNRPIHTYMCPECHDRIEERTNRRLASGKFIFYKSSRLIENEF</sequence>
<dbReference type="RefSeq" id="WP_093535402.1">
    <property type="nucleotide sequence ID" value="NZ_CP183885.1"/>
</dbReference>
<proteinExistence type="predicted"/>
<dbReference type="Proteomes" id="UP000198734">
    <property type="component" value="Unassembled WGS sequence"/>
</dbReference>
<organism evidence="1 2">
    <name type="scientific">Psychrobacillus psychrotolerans</name>
    <dbReference type="NCBI Taxonomy" id="126156"/>
    <lineage>
        <taxon>Bacteria</taxon>
        <taxon>Bacillati</taxon>
        <taxon>Bacillota</taxon>
        <taxon>Bacilli</taxon>
        <taxon>Bacillales</taxon>
        <taxon>Bacillaceae</taxon>
        <taxon>Psychrobacillus</taxon>
    </lineage>
</organism>
<accession>A0A1I5WNL0</accession>
<dbReference type="EMBL" id="FOXU01000001">
    <property type="protein sequence ID" value="SFQ21394.1"/>
    <property type="molecule type" value="Genomic_DNA"/>
</dbReference>
<reference evidence="2" key="1">
    <citation type="submission" date="2016-10" db="EMBL/GenBank/DDBJ databases">
        <authorList>
            <person name="Varghese N."/>
            <person name="Submissions S."/>
        </authorList>
    </citation>
    <scope>NUCLEOTIDE SEQUENCE [LARGE SCALE GENOMIC DNA]</scope>
    <source>
        <strain evidence="2">DSM 11706</strain>
    </source>
</reference>
<dbReference type="AlphaFoldDB" id="A0A1I5WNL0"/>